<dbReference type="RefSeq" id="WP_116178599.1">
    <property type="nucleotide sequence ID" value="NZ_CP144375.1"/>
</dbReference>
<reference evidence="2 3" key="1">
    <citation type="submission" date="2018-08" db="EMBL/GenBank/DDBJ databases">
        <title>Genomic Encyclopedia of Archaeal and Bacterial Type Strains, Phase II (KMG-II): from individual species to whole genera.</title>
        <authorList>
            <person name="Goeker M."/>
        </authorList>
    </citation>
    <scope>NUCLEOTIDE SEQUENCE [LARGE SCALE GENOMIC DNA]</scope>
    <source>
        <strain evidence="2 3">DSM 45791</strain>
    </source>
</reference>
<feature type="transmembrane region" description="Helical" evidence="1">
    <location>
        <begin position="22"/>
        <end position="42"/>
    </location>
</feature>
<sequence>MHTDGNDDNGGTTVVLGWMRRFWWLIAGGALIVAIVLAVVLWPRGRELPPARATVYLDFSACLLAGPHGLADPAAAPVWAGMQDASAATKAKVSYVAAAGPETVGNTAPYATSLLQRQCGVVVAVGQTRADAVLQYAPQYPNVRFVLVDAKGSGANVTTVAAADAHTGVAEAIEQAVKK</sequence>
<evidence type="ECO:0000313" key="3">
    <source>
        <dbReference type="Proteomes" id="UP000256269"/>
    </source>
</evidence>
<evidence type="ECO:0008006" key="4">
    <source>
        <dbReference type="Google" id="ProtNLM"/>
    </source>
</evidence>
<keyword evidence="1" id="KW-0812">Transmembrane</keyword>
<dbReference type="EMBL" id="QUNO01000013">
    <property type="protein sequence ID" value="REH39248.1"/>
    <property type="molecule type" value="Genomic_DNA"/>
</dbReference>
<proteinExistence type="predicted"/>
<comment type="caution">
    <text evidence="2">The sequence shown here is derived from an EMBL/GenBank/DDBJ whole genome shotgun (WGS) entry which is preliminary data.</text>
</comment>
<evidence type="ECO:0000313" key="2">
    <source>
        <dbReference type="EMBL" id="REH39248.1"/>
    </source>
</evidence>
<protein>
    <recommendedName>
        <fullName evidence="4">BMP family ABC transporter substrate-binding protein</fullName>
    </recommendedName>
</protein>
<evidence type="ECO:0000256" key="1">
    <source>
        <dbReference type="SAM" id="Phobius"/>
    </source>
</evidence>
<dbReference type="Gene3D" id="3.40.50.2300">
    <property type="match status" value="1"/>
</dbReference>
<keyword evidence="1" id="KW-1133">Transmembrane helix</keyword>
<dbReference type="AlphaFoldDB" id="A0A3E0H7E3"/>
<organism evidence="2 3">
    <name type="scientific">Kutzneria buriramensis</name>
    <dbReference type="NCBI Taxonomy" id="1045776"/>
    <lineage>
        <taxon>Bacteria</taxon>
        <taxon>Bacillati</taxon>
        <taxon>Actinomycetota</taxon>
        <taxon>Actinomycetes</taxon>
        <taxon>Pseudonocardiales</taxon>
        <taxon>Pseudonocardiaceae</taxon>
        <taxon>Kutzneria</taxon>
    </lineage>
</organism>
<keyword evidence="3" id="KW-1185">Reference proteome</keyword>
<keyword evidence="1" id="KW-0472">Membrane</keyword>
<name>A0A3E0H7E3_9PSEU</name>
<dbReference type="Proteomes" id="UP000256269">
    <property type="component" value="Unassembled WGS sequence"/>
</dbReference>
<gene>
    <name evidence="2" type="ORF">BCF44_113103</name>
</gene>
<accession>A0A3E0H7E3</accession>
<dbReference type="OrthoDB" id="4217521at2"/>